<evidence type="ECO:0000256" key="4">
    <source>
        <dbReference type="ARBA" id="ARBA00023284"/>
    </source>
</evidence>
<keyword evidence="3" id="KW-0560">Oxidoreductase</keyword>
<dbReference type="InterPro" id="IPR019479">
    <property type="entry name" value="Peroxiredoxin_C"/>
</dbReference>
<dbReference type="GO" id="GO:0033554">
    <property type="term" value="P:cellular response to stress"/>
    <property type="evidence" value="ECO:0007669"/>
    <property type="project" value="TreeGrafter"/>
</dbReference>
<dbReference type="GO" id="GO:0008379">
    <property type="term" value="F:thioredoxin peroxidase activity"/>
    <property type="evidence" value="ECO:0007669"/>
    <property type="project" value="TreeGrafter"/>
</dbReference>
<sequence length="116" mass="13031">IIAFSDRIDEFKKLNTAVLAASCDSQFSITKSYGILVEEEGVPLRGLFIIDGKGIIRQITINDLMVGRNVDETLRLVEAFQFTDKHGEVCPIGWKKGDKAIDVKKGQDYFAETYKE</sequence>
<dbReference type="Pfam" id="PF10417">
    <property type="entry name" value="1-cysPrx_C"/>
    <property type="match status" value="1"/>
</dbReference>
<organism evidence="6 7">
    <name type="scientific">Racocetra fulgida</name>
    <dbReference type="NCBI Taxonomy" id="60492"/>
    <lineage>
        <taxon>Eukaryota</taxon>
        <taxon>Fungi</taxon>
        <taxon>Fungi incertae sedis</taxon>
        <taxon>Mucoromycota</taxon>
        <taxon>Glomeromycotina</taxon>
        <taxon>Glomeromycetes</taxon>
        <taxon>Diversisporales</taxon>
        <taxon>Gigasporaceae</taxon>
        <taxon>Racocetra</taxon>
    </lineage>
</organism>
<dbReference type="Proteomes" id="UP000789396">
    <property type="component" value="Unassembled WGS sequence"/>
</dbReference>
<reference evidence="6" key="1">
    <citation type="submission" date="2021-06" db="EMBL/GenBank/DDBJ databases">
        <authorList>
            <person name="Kallberg Y."/>
            <person name="Tangrot J."/>
            <person name="Rosling A."/>
        </authorList>
    </citation>
    <scope>NUCLEOTIDE SEQUENCE</scope>
    <source>
        <strain evidence="6">IN212</strain>
    </source>
</reference>
<dbReference type="PANTHER" id="PTHR10681:SF171">
    <property type="entry name" value="PEROXIREDOXIN 4"/>
    <property type="match status" value="1"/>
</dbReference>
<comment type="caution">
    <text evidence="6">The sequence shown here is derived from an EMBL/GenBank/DDBJ whole genome shotgun (WGS) entry which is preliminary data.</text>
</comment>
<evidence type="ECO:0000313" key="7">
    <source>
        <dbReference type="Proteomes" id="UP000789396"/>
    </source>
</evidence>
<protein>
    <submittedName>
        <fullName evidence="6">17262_t:CDS:1</fullName>
    </submittedName>
</protein>
<dbReference type="GO" id="GO:0006979">
    <property type="term" value="P:response to oxidative stress"/>
    <property type="evidence" value="ECO:0007669"/>
    <property type="project" value="TreeGrafter"/>
</dbReference>
<dbReference type="GO" id="GO:0042744">
    <property type="term" value="P:hydrogen peroxide catabolic process"/>
    <property type="evidence" value="ECO:0007669"/>
    <property type="project" value="TreeGrafter"/>
</dbReference>
<feature type="domain" description="Peroxiredoxin C-terminal" evidence="5">
    <location>
        <begin position="79"/>
        <end position="101"/>
    </location>
</feature>
<dbReference type="InterPro" id="IPR050217">
    <property type="entry name" value="Peroxiredoxin"/>
</dbReference>
<dbReference type="GO" id="GO:0005829">
    <property type="term" value="C:cytosol"/>
    <property type="evidence" value="ECO:0007669"/>
    <property type="project" value="TreeGrafter"/>
</dbReference>
<gene>
    <name evidence="6" type="ORF">RFULGI_LOCUS6322</name>
</gene>
<keyword evidence="1" id="KW-0575">Peroxidase</keyword>
<evidence type="ECO:0000256" key="3">
    <source>
        <dbReference type="ARBA" id="ARBA00023002"/>
    </source>
</evidence>
<dbReference type="AlphaFoldDB" id="A0A9N9C7J2"/>
<dbReference type="Gene3D" id="3.40.30.10">
    <property type="entry name" value="Glutaredoxin"/>
    <property type="match status" value="2"/>
</dbReference>
<evidence type="ECO:0000313" key="6">
    <source>
        <dbReference type="EMBL" id="CAG8593451.1"/>
    </source>
</evidence>
<keyword evidence="2" id="KW-0049">Antioxidant</keyword>
<dbReference type="GO" id="GO:0045454">
    <property type="term" value="P:cell redox homeostasis"/>
    <property type="evidence" value="ECO:0007669"/>
    <property type="project" value="TreeGrafter"/>
</dbReference>
<dbReference type="PANTHER" id="PTHR10681">
    <property type="entry name" value="THIOREDOXIN PEROXIDASE"/>
    <property type="match status" value="1"/>
</dbReference>
<proteinExistence type="predicted"/>
<dbReference type="SUPFAM" id="SSF52833">
    <property type="entry name" value="Thioredoxin-like"/>
    <property type="match status" value="1"/>
</dbReference>
<accession>A0A9N9C7J2</accession>
<evidence type="ECO:0000256" key="2">
    <source>
        <dbReference type="ARBA" id="ARBA00022862"/>
    </source>
</evidence>
<evidence type="ECO:0000256" key="1">
    <source>
        <dbReference type="ARBA" id="ARBA00022559"/>
    </source>
</evidence>
<name>A0A9N9C7J2_9GLOM</name>
<evidence type="ECO:0000259" key="5">
    <source>
        <dbReference type="Pfam" id="PF10417"/>
    </source>
</evidence>
<dbReference type="OrthoDB" id="185659at2759"/>
<keyword evidence="7" id="KW-1185">Reference proteome</keyword>
<feature type="non-terminal residue" evidence="6">
    <location>
        <position position="1"/>
    </location>
</feature>
<dbReference type="InterPro" id="IPR036249">
    <property type="entry name" value="Thioredoxin-like_sf"/>
</dbReference>
<keyword evidence="4" id="KW-0676">Redox-active center</keyword>
<dbReference type="EMBL" id="CAJVPZ010008038">
    <property type="protein sequence ID" value="CAG8593451.1"/>
    <property type="molecule type" value="Genomic_DNA"/>
</dbReference>